<keyword evidence="11" id="KW-1185">Reference proteome</keyword>
<dbReference type="PROSITE" id="PS50522">
    <property type="entry name" value="RDRP_PHAGE"/>
    <property type="match status" value="1"/>
</dbReference>
<evidence type="ECO:0000256" key="6">
    <source>
        <dbReference type="ARBA" id="ARBA00022953"/>
    </source>
</evidence>
<evidence type="ECO:0000256" key="8">
    <source>
        <dbReference type="ARBA" id="ARBA00048744"/>
    </source>
</evidence>
<keyword evidence="3" id="KW-0808">Transferase</keyword>
<evidence type="ECO:0000256" key="2">
    <source>
        <dbReference type="ARBA" id="ARBA00022484"/>
    </source>
</evidence>
<keyword evidence="5" id="KW-0547">Nucleotide-binding</keyword>
<dbReference type="InterPro" id="IPR007096">
    <property type="entry name" value="RNA-dir_Rpol_cat_phage"/>
</dbReference>
<dbReference type="InterPro" id="IPR005093">
    <property type="entry name" value="RNArep_beta"/>
</dbReference>
<keyword evidence="2" id="KW-0696">RNA-directed RNA polymerase</keyword>
<evidence type="ECO:0000313" key="10">
    <source>
        <dbReference type="EMBL" id="UJQ85157.1"/>
    </source>
</evidence>
<sequence length="660" mass="75509">MKDSGMKSYVRYLQGLYKAMFLDIAERIPTLQTDCRRDTTRLLSLVESRGLPFLTIDLPDAGKAFDRSLSDGRLNLKGIPGQREYKRGSNVPRLFKGLYLRVFDEYGVLRSDPDVMSIRFLRQLFTAAKKVKIECDDSRTWEHVNEFFRTDLEVRFPTLNWDEDELRIDRIRDLHFGDPCYVSPAPLFDDFSFDVIETDESSSKLDADSAETIQRIADAVSASLGVFKPLEWRAKHGPGAVSDLDRTSFKYDFPYWSDKLERVFPMADFAFANYACWADDVSQERARYLINSEPPSKLIAVPKTQRGPRLIASEPTMHQWCQQTIKDFLATRSAYTPLADCISFRDQTPNQRYALRASHAESHWTVDLSSASDRLSCWVVERTFRMLPSLVSALHSSRTRWVYNSIDRKSPQYHVLRKFACMGSACTFPVQTYVFAILAVSSVIITRGSTVSLRTIRQAAREVQVFGDDIIVPIDCGVTLQGLLTSLGLRVNHNKTFGKGKFRESCGVDAYDGTDVTPTYSMTYPDVSRPESIASCVETSNNFYSRGYFRTAQYVKSTVDSLRRYRLPNLPVGSGAFGWKHGMEWDNTHLKRRYNPVLHRVEYLVDALRSKVTRSSSNGNSTLLQYFSEVQRPPLIKEERLGVVRSLSTSIRRRWEPIIQ</sequence>
<feature type="domain" description="RdRp catalytic" evidence="9">
    <location>
        <begin position="352"/>
        <end position="500"/>
    </location>
</feature>
<evidence type="ECO:0000256" key="7">
    <source>
        <dbReference type="ARBA" id="ARBA00030248"/>
    </source>
</evidence>
<reference evidence="10" key="1">
    <citation type="submission" date="2021-05" db="EMBL/GenBank/DDBJ databases">
        <authorList>
            <person name="Chen Y.-M."/>
            <person name="Zhang Y.-Z."/>
        </authorList>
    </citation>
    <scope>NUCLEOTIDE SEQUENCE</scope>
    <source>
        <strain evidence="10">36-k141_183543</strain>
    </source>
</reference>
<organism evidence="10 11">
    <name type="scientific">Leviviridae sp</name>
    <dbReference type="NCBI Taxonomy" id="2027243"/>
    <lineage>
        <taxon>Viruses</taxon>
        <taxon>Riboviria</taxon>
        <taxon>Orthornavirae</taxon>
        <taxon>Lenarviricota</taxon>
        <taxon>Leviviricetes</taxon>
        <taxon>Norzivirales</taxon>
        <taxon>Fiersviridae</taxon>
    </lineage>
</organism>
<evidence type="ECO:0000259" key="9">
    <source>
        <dbReference type="PROSITE" id="PS50522"/>
    </source>
</evidence>
<dbReference type="Pfam" id="PF03431">
    <property type="entry name" value="RNA_replicase_B"/>
    <property type="match status" value="1"/>
</dbReference>
<evidence type="ECO:0000256" key="3">
    <source>
        <dbReference type="ARBA" id="ARBA00022679"/>
    </source>
</evidence>
<name>A0ABY3SSB6_9VIRU</name>
<proteinExistence type="predicted"/>
<keyword evidence="4" id="KW-0548">Nucleotidyltransferase</keyword>
<comment type="catalytic activity">
    <reaction evidence="8">
        <text>RNA(n) + a ribonucleoside 5'-triphosphate = RNA(n+1) + diphosphate</text>
        <dbReference type="Rhea" id="RHEA:21248"/>
        <dbReference type="Rhea" id="RHEA-COMP:14527"/>
        <dbReference type="Rhea" id="RHEA-COMP:17342"/>
        <dbReference type="ChEBI" id="CHEBI:33019"/>
        <dbReference type="ChEBI" id="CHEBI:61557"/>
        <dbReference type="ChEBI" id="CHEBI:140395"/>
        <dbReference type="EC" id="2.7.7.48"/>
    </reaction>
</comment>
<dbReference type="EMBL" id="MZ679569">
    <property type="protein sequence ID" value="UJQ85157.1"/>
    <property type="molecule type" value="Genomic_RNA"/>
</dbReference>
<keyword evidence="6" id="KW-0693">Viral RNA replication</keyword>
<protein>
    <recommendedName>
        <fullName evidence="1">RNA-directed RNA polymerase</fullName>
        <ecNumber evidence="1">2.7.7.48</ecNumber>
    </recommendedName>
    <alternativeName>
        <fullName evidence="7">RNA replicase beta chain</fullName>
    </alternativeName>
</protein>
<evidence type="ECO:0000256" key="1">
    <source>
        <dbReference type="ARBA" id="ARBA00012494"/>
    </source>
</evidence>
<accession>A0ABY3SSB6</accession>
<reference evidence="10" key="2">
    <citation type="journal article" date="2022" name="Nat. Microbiol.">
        <title>RNA viromes from terrestrial sites across China expand environmental viral diversity.</title>
        <authorList>
            <person name="Chiapello M."/>
            <person name="Rodriguez-Romero J."/>
            <person name="Ayllon M.A."/>
            <person name="Turina M."/>
        </authorList>
    </citation>
    <scope>NUCLEOTIDE SEQUENCE</scope>
    <source>
        <strain evidence="10">36-k141_183543</strain>
    </source>
</reference>
<dbReference type="EC" id="2.7.7.48" evidence="1"/>
<evidence type="ECO:0000313" key="11">
    <source>
        <dbReference type="Proteomes" id="UP001059884"/>
    </source>
</evidence>
<evidence type="ECO:0000256" key="4">
    <source>
        <dbReference type="ARBA" id="ARBA00022695"/>
    </source>
</evidence>
<evidence type="ECO:0000256" key="5">
    <source>
        <dbReference type="ARBA" id="ARBA00022741"/>
    </source>
</evidence>
<dbReference type="Proteomes" id="UP001059884">
    <property type="component" value="Segment"/>
</dbReference>